<dbReference type="Proteomes" id="UP000315673">
    <property type="component" value="Chromosome"/>
</dbReference>
<protein>
    <recommendedName>
        <fullName evidence="2">SH3b domain-containing protein</fullName>
    </recommendedName>
</protein>
<feature type="chain" id="PRO_5022893548" description="SH3b domain-containing protein" evidence="1">
    <location>
        <begin position="22"/>
        <end position="166"/>
    </location>
</feature>
<feature type="domain" description="SH3b" evidence="2">
    <location>
        <begin position="29"/>
        <end position="98"/>
    </location>
</feature>
<keyword evidence="4" id="KW-1185">Reference proteome</keyword>
<gene>
    <name evidence="3" type="ORF">FPZ24_10030</name>
</gene>
<dbReference type="OrthoDB" id="9810773at2"/>
<dbReference type="AlphaFoldDB" id="A0A5B8LJS4"/>
<dbReference type="KEGG" id="spai:FPZ24_10030"/>
<organism evidence="3 4">
    <name type="scientific">Sphingomonas panacisoli</name>
    <dbReference type="NCBI Taxonomy" id="1813879"/>
    <lineage>
        <taxon>Bacteria</taxon>
        <taxon>Pseudomonadati</taxon>
        <taxon>Pseudomonadota</taxon>
        <taxon>Alphaproteobacteria</taxon>
        <taxon>Sphingomonadales</taxon>
        <taxon>Sphingomonadaceae</taxon>
        <taxon>Sphingomonas</taxon>
    </lineage>
</organism>
<accession>A0A5B8LJS4</accession>
<evidence type="ECO:0000313" key="4">
    <source>
        <dbReference type="Proteomes" id="UP000315673"/>
    </source>
</evidence>
<dbReference type="SMART" id="SM00287">
    <property type="entry name" value="SH3b"/>
    <property type="match status" value="1"/>
</dbReference>
<dbReference type="Gene3D" id="2.30.30.40">
    <property type="entry name" value="SH3 Domains"/>
    <property type="match status" value="1"/>
</dbReference>
<dbReference type="Pfam" id="PF06347">
    <property type="entry name" value="SH3_4"/>
    <property type="match status" value="2"/>
</dbReference>
<keyword evidence="1" id="KW-0732">Signal</keyword>
<sequence>MRYAKAVMMMAGVALALPAVAALVEKKPPYFASLQAKEVRMRTGPGRNYPISWKYVRPGLPVKVIENFQEKGAGAAWRKVEDPGGTQGWMQANLVSETRTAMVMGDVAELRDSPRYGGKVNWRAAAGVVGRVSKCGNGWCYLDVMGRGGFIEISHIWGVDATETIE</sequence>
<dbReference type="RefSeq" id="WP_146571606.1">
    <property type="nucleotide sequence ID" value="NZ_CP042306.1"/>
</dbReference>
<evidence type="ECO:0000313" key="3">
    <source>
        <dbReference type="EMBL" id="QDZ07782.1"/>
    </source>
</evidence>
<name>A0A5B8LJS4_9SPHN</name>
<feature type="signal peptide" evidence="1">
    <location>
        <begin position="1"/>
        <end position="21"/>
    </location>
</feature>
<evidence type="ECO:0000256" key="1">
    <source>
        <dbReference type="SAM" id="SignalP"/>
    </source>
</evidence>
<dbReference type="EMBL" id="CP042306">
    <property type="protein sequence ID" value="QDZ07782.1"/>
    <property type="molecule type" value="Genomic_DNA"/>
</dbReference>
<reference evidence="3 4" key="1">
    <citation type="submission" date="2019-07" db="EMBL/GenBank/DDBJ databases">
        <title>Full genome sequence of Sphingomonas sp. 4R-6-7(HKS19).</title>
        <authorList>
            <person name="Im W.-T."/>
        </authorList>
    </citation>
    <scope>NUCLEOTIDE SEQUENCE [LARGE SCALE GENOMIC DNA]</scope>
    <source>
        <strain evidence="3 4">HKS19</strain>
    </source>
</reference>
<dbReference type="InterPro" id="IPR003646">
    <property type="entry name" value="SH3-like_bac-type"/>
</dbReference>
<proteinExistence type="predicted"/>
<dbReference type="InterPro" id="IPR010466">
    <property type="entry name" value="DUF1058"/>
</dbReference>
<evidence type="ECO:0000259" key="2">
    <source>
        <dbReference type="SMART" id="SM00287"/>
    </source>
</evidence>